<dbReference type="RefSeq" id="WP_051678328.1">
    <property type="nucleotide sequence ID" value="NZ_JJRY01000023.1"/>
</dbReference>
<gene>
    <name evidence="2" type="ORF">M670_04132</name>
</gene>
<sequence>MIDANKLWKQRFQLYVKDTRRYLKLIFNDHFKFVLLFAVGGGAYYYQNWLKTLPEDFPAALIIALIIGIILTQSPIQTFLKEADLVFLLPVETELKHYFQRSILYSYMLQCYVLLFFIAALGPLYFQQRGTTVRDLLILAVILLIAKAVNIMTRWYVQYSTDKGSLRIDQFVRLIFNVVFVYFLVQGVIWIYPLVIGILLLLLFIYFYQASKGKGIKWEQLIEMEAERMMAFYRIANMFTDVPKFKEQVKRRGWLNWMTSMLRFEPRSTFSFLYLRTFSRTSDYLGIYARLLVIGGVLLYFLPLGYSKLLVLLLFVYLSGFQLLPLYRHHVMKIWVDLYPISAEVRRSNFLQLLFYLLLVKSSLLSIIIFLTGDIILAFLAIGTGFVFSYLFTFAYVKKKLVKQDEAQILS</sequence>
<dbReference type="GO" id="GO:0016020">
    <property type="term" value="C:membrane"/>
    <property type="evidence" value="ECO:0007669"/>
    <property type="project" value="InterPro"/>
</dbReference>
<feature type="transmembrane region" description="Helical" evidence="1">
    <location>
        <begin position="348"/>
        <end position="369"/>
    </location>
</feature>
<dbReference type="Pfam" id="PF05975">
    <property type="entry name" value="EcsB"/>
    <property type="match status" value="1"/>
</dbReference>
<feature type="transmembrane region" description="Helical" evidence="1">
    <location>
        <begin position="59"/>
        <end position="80"/>
    </location>
</feature>
<feature type="transmembrane region" description="Helical" evidence="1">
    <location>
        <begin position="375"/>
        <end position="397"/>
    </location>
</feature>
<evidence type="ECO:0000313" key="3">
    <source>
        <dbReference type="Proteomes" id="UP000027936"/>
    </source>
</evidence>
<name>A0A072NU09_SCHAZ</name>
<dbReference type="InterPro" id="IPR010288">
    <property type="entry name" value="EcsB_ABC"/>
</dbReference>
<feature type="transmembrane region" description="Helical" evidence="1">
    <location>
        <begin position="30"/>
        <end position="47"/>
    </location>
</feature>
<organism evidence="2 3">
    <name type="scientific">Schinkia azotoformans MEV2011</name>
    <dbReference type="NCBI Taxonomy" id="1348973"/>
    <lineage>
        <taxon>Bacteria</taxon>
        <taxon>Bacillati</taxon>
        <taxon>Bacillota</taxon>
        <taxon>Bacilli</taxon>
        <taxon>Bacillales</taxon>
        <taxon>Bacillaceae</taxon>
        <taxon>Calidifontibacillus/Schinkia group</taxon>
        <taxon>Schinkia</taxon>
    </lineage>
</organism>
<dbReference type="EMBL" id="JJRY01000023">
    <property type="protein sequence ID" value="KEF36715.1"/>
    <property type="molecule type" value="Genomic_DNA"/>
</dbReference>
<feature type="transmembrane region" description="Helical" evidence="1">
    <location>
        <begin position="309"/>
        <end position="327"/>
    </location>
</feature>
<feature type="transmembrane region" description="Helical" evidence="1">
    <location>
        <begin position="104"/>
        <end position="125"/>
    </location>
</feature>
<accession>A0A072NU09</accession>
<keyword evidence="1" id="KW-0472">Membrane</keyword>
<feature type="transmembrane region" description="Helical" evidence="1">
    <location>
        <begin position="284"/>
        <end position="303"/>
    </location>
</feature>
<keyword evidence="1" id="KW-0812">Transmembrane</keyword>
<proteinExistence type="predicted"/>
<dbReference type="PATRIC" id="fig|1348973.3.peg.4017"/>
<keyword evidence="1" id="KW-1133">Transmembrane helix</keyword>
<dbReference type="Proteomes" id="UP000027936">
    <property type="component" value="Unassembled WGS sequence"/>
</dbReference>
<dbReference type="PIRSF" id="PIRSF037259">
    <property type="entry name" value="EcsB_ABC"/>
    <property type="match status" value="1"/>
</dbReference>
<protein>
    <submittedName>
        <fullName evidence="2">Putative ABC-type exoprotein transport system, permease component</fullName>
    </submittedName>
</protein>
<dbReference type="OrthoDB" id="2447941at2"/>
<comment type="caution">
    <text evidence="2">The sequence shown here is derived from an EMBL/GenBank/DDBJ whole genome shotgun (WGS) entry which is preliminary data.</text>
</comment>
<reference evidence="2 3" key="1">
    <citation type="submission" date="2014-04" db="EMBL/GenBank/DDBJ databases">
        <title>Draft genome sequence of Bacillus azotoformans MEV2011, a (co-) denitrifying strain unable to grow in the presence of oxygen.</title>
        <authorList>
            <person name="Nielsen M."/>
            <person name="Schreiber L."/>
            <person name="Finster K."/>
            <person name="Schramm A."/>
        </authorList>
    </citation>
    <scope>NUCLEOTIDE SEQUENCE [LARGE SCALE GENOMIC DNA]</scope>
    <source>
        <strain evidence="2 3">MEV2011</strain>
    </source>
</reference>
<evidence type="ECO:0000256" key="1">
    <source>
        <dbReference type="SAM" id="Phobius"/>
    </source>
</evidence>
<feature type="transmembrane region" description="Helical" evidence="1">
    <location>
        <begin position="137"/>
        <end position="156"/>
    </location>
</feature>
<evidence type="ECO:0000313" key="2">
    <source>
        <dbReference type="EMBL" id="KEF36715.1"/>
    </source>
</evidence>
<dbReference type="AlphaFoldDB" id="A0A072NU09"/>
<feature type="transmembrane region" description="Helical" evidence="1">
    <location>
        <begin position="168"/>
        <end position="185"/>
    </location>
</feature>